<dbReference type="Proteomes" id="UP000186868">
    <property type="component" value="Unassembled WGS sequence"/>
</dbReference>
<gene>
    <name evidence="2" type="ORF">NIES593_23040</name>
</gene>
<comment type="caution">
    <text evidence="2">The sequence shown here is derived from an EMBL/GenBank/DDBJ whole genome shotgun (WGS) entry which is preliminary data.</text>
</comment>
<evidence type="ECO:0000313" key="2">
    <source>
        <dbReference type="EMBL" id="OKH17528.1"/>
    </source>
</evidence>
<organism evidence="2 3">
    <name type="scientific">Hydrococcus rivularis NIES-593</name>
    <dbReference type="NCBI Taxonomy" id="1921803"/>
    <lineage>
        <taxon>Bacteria</taxon>
        <taxon>Bacillati</taxon>
        <taxon>Cyanobacteriota</taxon>
        <taxon>Cyanophyceae</taxon>
        <taxon>Pleurocapsales</taxon>
        <taxon>Hydrococcaceae</taxon>
        <taxon>Hydrococcus</taxon>
    </lineage>
</organism>
<feature type="signal peptide" evidence="1">
    <location>
        <begin position="1"/>
        <end position="30"/>
    </location>
</feature>
<keyword evidence="3" id="KW-1185">Reference proteome</keyword>
<sequence length="141" mass="16049">MIMLLKNLKVLIRALPLLSLGAILSAPVLADPTTQQIPTFDRTHHLLSQLRGHDTYKGESQLEFSDYLFGTVVGQTGDILSVKLEDGRLFSGTHPNRYLYRRVNKVGADVLVEEEDGEYRIVDFAHPNWIGELEQNYNLRR</sequence>
<keyword evidence="1" id="KW-0732">Signal</keyword>
<dbReference type="AlphaFoldDB" id="A0A1U7H6V2"/>
<evidence type="ECO:0000256" key="1">
    <source>
        <dbReference type="SAM" id="SignalP"/>
    </source>
</evidence>
<accession>A0A1U7H6V2</accession>
<protein>
    <submittedName>
        <fullName evidence="2">Uncharacterized protein</fullName>
    </submittedName>
</protein>
<dbReference type="EMBL" id="MRCB01000063">
    <property type="protein sequence ID" value="OKH17528.1"/>
    <property type="molecule type" value="Genomic_DNA"/>
</dbReference>
<feature type="chain" id="PRO_5012979203" evidence="1">
    <location>
        <begin position="31"/>
        <end position="141"/>
    </location>
</feature>
<evidence type="ECO:0000313" key="3">
    <source>
        <dbReference type="Proteomes" id="UP000186868"/>
    </source>
</evidence>
<name>A0A1U7H6V2_9CYAN</name>
<proteinExistence type="predicted"/>
<reference evidence="2 3" key="1">
    <citation type="submission" date="2016-11" db="EMBL/GenBank/DDBJ databases">
        <title>Draft Genome Sequences of Nine Cyanobacterial Strains from Diverse Habitats.</title>
        <authorList>
            <person name="Zhu T."/>
            <person name="Hou S."/>
            <person name="Lu X."/>
            <person name="Hess W.R."/>
        </authorList>
    </citation>
    <scope>NUCLEOTIDE SEQUENCE [LARGE SCALE GENOMIC DNA]</scope>
    <source>
        <strain evidence="2 3">NIES-593</strain>
    </source>
</reference>